<dbReference type="OMA" id="LERIMCH"/>
<proteinExistence type="predicted"/>
<accession>E9HJF9</accession>
<dbReference type="InterPro" id="IPR052660">
    <property type="entry name" value="Erythrocyte_Invasion_ImmMod"/>
</dbReference>
<protein>
    <submittedName>
        <fullName evidence="3">Uncharacterized protein</fullName>
    </submittedName>
</protein>
<evidence type="ECO:0000256" key="2">
    <source>
        <dbReference type="SAM" id="Phobius"/>
    </source>
</evidence>
<dbReference type="eggNOG" id="KOG0516">
    <property type="taxonomic scope" value="Eukaryota"/>
</dbReference>
<evidence type="ECO:0000313" key="4">
    <source>
        <dbReference type="Proteomes" id="UP000000305"/>
    </source>
</evidence>
<keyword evidence="2" id="KW-0812">Transmembrane</keyword>
<dbReference type="Proteomes" id="UP000000305">
    <property type="component" value="Unassembled WGS sequence"/>
</dbReference>
<dbReference type="PANTHER" id="PTHR16021">
    <property type="entry name" value="MANSC DOMAIN CONTAINING PROTEIN 1"/>
    <property type="match status" value="1"/>
</dbReference>
<dbReference type="EMBL" id="GL732662">
    <property type="protein sequence ID" value="EFX68079.1"/>
    <property type="molecule type" value="Genomic_DNA"/>
</dbReference>
<dbReference type="KEGG" id="dpx:DAPPUDRAFT_114842"/>
<feature type="compositionally biased region" description="Low complexity" evidence="1">
    <location>
        <begin position="510"/>
        <end position="751"/>
    </location>
</feature>
<feature type="transmembrane region" description="Helical" evidence="2">
    <location>
        <begin position="1128"/>
        <end position="1150"/>
    </location>
</feature>
<dbReference type="PANTHER" id="PTHR16021:SF23">
    <property type="entry name" value="FI18411P1-RELATED"/>
    <property type="match status" value="1"/>
</dbReference>
<dbReference type="PROSITE" id="PS50231">
    <property type="entry name" value="RICIN_B_LECTIN"/>
    <property type="match status" value="1"/>
</dbReference>
<feature type="region of interest" description="Disordered" evidence="1">
    <location>
        <begin position="503"/>
        <end position="751"/>
    </location>
</feature>
<organism evidence="3 4">
    <name type="scientific">Daphnia pulex</name>
    <name type="common">Water flea</name>
    <dbReference type="NCBI Taxonomy" id="6669"/>
    <lineage>
        <taxon>Eukaryota</taxon>
        <taxon>Metazoa</taxon>
        <taxon>Ecdysozoa</taxon>
        <taxon>Arthropoda</taxon>
        <taxon>Crustacea</taxon>
        <taxon>Branchiopoda</taxon>
        <taxon>Diplostraca</taxon>
        <taxon>Cladocera</taxon>
        <taxon>Anomopoda</taxon>
        <taxon>Daphniidae</taxon>
        <taxon>Daphnia</taxon>
    </lineage>
</organism>
<reference evidence="3 4" key="1">
    <citation type="journal article" date="2011" name="Science">
        <title>The ecoresponsive genome of Daphnia pulex.</title>
        <authorList>
            <person name="Colbourne J.K."/>
            <person name="Pfrender M.E."/>
            <person name="Gilbert D."/>
            <person name="Thomas W.K."/>
            <person name="Tucker A."/>
            <person name="Oakley T.H."/>
            <person name="Tokishita S."/>
            <person name="Aerts A."/>
            <person name="Arnold G.J."/>
            <person name="Basu M.K."/>
            <person name="Bauer D.J."/>
            <person name="Caceres C.E."/>
            <person name="Carmel L."/>
            <person name="Casola C."/>
            <person name="Choi J.H."/>
            <person name="Detter J.C."/>
            <person name="Dong Q."/>
            <person name="Dusheyko S."/>
            <person name="Eads B.D."/>
            <person name="Frohlich T."/>
            <person name="Geiler-Samerotte K.A."/>
            <person name="Gerlach D."/>
            <person name="Hatcher P."/>
            <person name="Jogdeo S."/>
            <person name="Krijgsveld J."/>
            <person name="Kriventseva E.V."/>
            <person name="Kultz D."/>
            <person name="Laforsch C."/>
            <person name="Lindquist E."/>
            <person name="Lopez J."/>
            <person name="Manak J.R."/>
            <person name="Muller J."/>
            <person name="Pangilinan J."/>
            <person name="Patwardhan R.P."/>
            <person name="Pitluck S."/>
            <person name="Pritham E.J."/>
            <person name="Rechtsteiner A."/>
            <person name="Rho M."/>
            <person name="Rogozin I.B."/>
            <person name="Sakarya O."/>
            <person name="Salamov A."/>
            <person name="Schaack S."/>
            <person name="Shapiro H."/>
            <person name="Shiga Y."/>
            <person name="Skalitzky C."/>
            <person name="Smith Z."/>
            <person name="Souvorov A."/>
            <person name="Sung W."/>
            <person name="Tang Z."/>
            <person name="Tsuchiya D."/>
            <person name="Tu H."/>
            <person name="Vos H."/>
            <person name="Wang M."/>
            <person name="Wolf Y.I."/>
            <person name="Yamagata H."/>
            <person name="Yamada T."/>
            <person name="Ye Y."/>
            <person name="Shaw J.R."/>
            <person name="Andrews J."/>
            <person name="Crease T.J."/>
            <person name="Tang H."/>
            <person name="Lucas S.M."/>
            <person name="Robertson H.M."/>
            <person name="Bork P."/>
            <person name="Koonin E.V."/>
            <person name="Zdobnov E.M."/>
            <person name="Grigoriev I.V."/>
            <person name="Lynch M."/>
            <person name="Boore J.L."/>
        </authorList>
    </citation>
    <scope>NUCLEOTIDE SEQUENCE [LARGE SCALE GENOMIC DNA]</scope>
</reference>
<dbReference type="HOGENOM" id="CLU_010842_0_0_1"/>
<gene>
    <name evidence="3" type="ORF">DAPPUDRAFT_114842</name>
</gene>
<dbReference type="InParanoid" id="E9HJF9"/>
<dbReference type="SUPFAM" id="SSF50370">
    <property type="entry name" value="Ricin B-like lectins"/>
    <property type="match status" value="2"/>
</dbReference>
<dbReference type="Gene3D" id="2.80.10.50">
    <property type="match status" value="2"/>
</dbReference>
<evidence type="ECO:0000256" key="1">
    <source>
        <dbReference type="SAM" id="MobiDB-lite"/>
    </source>
</evidence>
<evidence type="ECO:0000313" key="3">
    <source>
        <dbReference type="EMBL" id="EFX68079.1"/>
    </source>
</evidence>
<name>E9HJF9_DAPPU</name>
<dbReference type="InterPro" id="IPR035992">
    <property type="entry name" value="Ricin_B-like_lectins"/>
</dbReference>
<sequence>MDRYYPHLERIMCHSMQRSYSSITTHSYGISPIKATAPTTVSRKQFISMGRLSLITVETDTKTLNLTRTGRLLDSEKQIEILFDPKPTFICTNINNAYKVTGIPDTYVVFGDNVEKYFPPILLKQQRMKRQTAPSEIGDHSLSLAWGHINSLAFFPPTEFDEKFENKDYVVTTSAVENPLFLMPRVPPFDASKWHELGIWPDTQQQFDYSPDQSISFVFNKTRYCLTVNKPDYLLFKDCSKSFSTWIYDAYRMYFMESETKGCLTAVKDKVELLPCEMEPHSIRQMWKFEFKNLDETFRRAYPNITIEEWEFVQEELQSRPAESDTEIEDLFNWGSFMQKTKRKENKMNSTCLTHARNMRTITLERCTKQDADFFKQNQMFEYATDYTIRKFTSNMCLHIEHFLYDSLPSLMPCNKNSMRWGINEVTGQLWNYTPFVVLKTTKKPRSQKWKFEYHSPMLVNSTDSPRLTPSVMLEWHRNLSIYAIPFPPLPPIIQRANTIEPPIDEEDNTTTMPKPTTSTTTTTTPKPTISTTTTTTPKPTTSTTTTTTPKPTTSTTTTTTPKPTISTTTTTTPKPTTSTTTTTTPKPTTSTTTTTPKPTTSTTTTTTPKPTTSTTTTTTSKPTTRTTTTTTPKPTTPTTTTTPKPTTSSTTTTTPRPTTSTTSTTTPTPTTSTTTTMTTPKPTTSSTTTTTPNPTTSTTSQTTTKVTTTTSKTTTKSPTATTPTTTISTTSPTTTTHTPPTTSATTTSTTTVATTAAMERKMNPTKQPTIPPIFPEPAQSTISLETATTQQQTPIPTNNSDVFSAVFPIQPQPEQPEIDSLYLNESSLDAAIWVEEPIEEVAYYDTSTATYPEMTKPTTTIHRVTKAINSSADDYSGYNPAQNVTNPVTMDRRTLSEFMAPIMQSFHEQFKQHLEIQHENELAKEIRQMYCHVSVLRRLQAVTLSQTNGLLAASVLELPTCSRLQGLGESLLLQECERVQVFVTAKETKCGYQPLTVYNNKNYTIGTDGWSIHPFSNCFWKSNLVNLNGKTYHWEHNVTYSGWMEQIPTIHTPNLYLVSEFQELPLNDFDYALKGHPAHSTADMENLNVLTELIGRIEETHDNSLSGMIMSEKRDSRIGEMFPWTDYLKIIIFSTIGFVMFILVMYIFARVNPFPALIDSFRRKRLERKNQLDTEGVPLEQLQPMIASAPQVIIPGDAYPYVVNPSAPIDRMPRPNSFLNRIQL</sequence>
<keyword evidence="2" id="KW-0472">Membrane</keyword>
<dbReference type="AlphaFoldDB" id="E9HJF9"/>
<dbReference type="STRING" id="6669.E9HJF9"/>
<keyword evidence="4" id="KW-1185">Reference proteome</keyword>
<keyword evidence="2" id="KW-1133">Transmembrane helix</keyword>